<feature type="signal peptide" evidence="1">
    <location>
        <begin position="1"/>
        <end position="17"/>
    </location>
</feature>
<dbReference type="AlphaFoldDB" id="A0A131YAA8"/>
<proteinExistence type="predicted"/>
<sequence length="121" mass="13900">MRARLLVCVCMCVCVVARRLYFWHTTTLPPPGKRERESKLKSEQRIRTMPPCLTVYVSSMCAVAARCLVFRRPHTGAPPLPPRYRACAYRCGGRPNVYIKLIYETVCGIYIPCDNTLWEMA</sequence>
<protein>
    <recommendedName>
        <fullName evidence="3">Secreted protein</fullName>
    </recommendedName>
</protein>
<evidence type="ECO:0000256" key="1">
    <source>
        <dbReference type="SAM" id="SignalP"/>
    </source>
</evidence>
<evidence type="ECO:0008006" key="3">
    <source>
        <dbReference type="Google" id="ProtNLM"/>
    </source>
</evidence>
<keyword evidence="1" id="KW-0732">Signal</keyword>
<accession>A0A131YAA8</accession>
<reference evidence="2" key="1">
    <citation type="journal article" date="2016" name="Ticks Tick Borne Dis.">
        <title>De novo assembly and annotation of the salivary gland transcriptome of Rhipicephalus appendiculatus male and female ticks during blood feeding.</title>
        <authorList>
            <person name="de Castro M.H."/>
            <person name="de Klerk D."/>
            <person name="Pienaar R."/>
            <person name="Latif A.A."/>
            <person name="Rees D.J."/>
            <person name="Mans B.J."/>
        </authorList>
    </citation>
    <scope>NUCLEOTIDE SEQUENCE</scope>
    <source>
        <tissue evidence="2">Salivary glands</tissue>
    </source>
</reference>
<dbReference type="EMBL" id="GEDV01012358">
    <property type="protein sequence ID" value="JAP76199.1"/>
    <property type="molecule type" value="Transcribed_RNA"/>
</dbReference>
<feature type="chain" id="PRO_5007284465" description="Secreted protein" evidence="1">
    <location>
        <begin position="18"/>
        <end position="121"/>
    </location>
</feature>
<evidence type="ECO:0000313" key="2">
    <source>
        <dbReference type="EMBL" id="JAP76199.1"/>
    </source>
</evidence>
<name>A0A131YAA8_RHIAP</name>
<organism evidence="2">
    <name type="scientific">Rhipicephalus appendiculatus</name>
    <name type="common">Brown ear tick</name>
    <dbReference type="NCBI Taxonomy" id="34631"/>
    <lineage>
        <taxon>Eukaryota</taxon>
        <taxon>Metazoa</taxon>
        <taxon>Ecdysozoa</taxon>
        <taxon>Arthropoda</taxon>
        <taxon>Chelicerata</taxon>
        <taxon>Arachnida</taxon>
        <taxon>Acari</taxon>
        <taxon>Parasitiformes</taxon>
        <taxon>Ixodida</taxon>
        <taxon>Ixodoidea</taxon>
        <taxon>Ixodidae</taxon>
        <taxon>Rhipicephalinae</taxon>
        <taxon>Rhipicephalus</taxon>
        <taxon>Rhipicephalus</taxon>
    </lineage>
</organism>